<evidence type="ECO:0000256" key="1">
    <source>
        <dbReference type="SAM" id="MobiDB-lite"/>
    </source>
</evidence>
<name>A0ABP2IXN8_9ACTN</name>
<feature type="compositionally biased region" description="Acidic residues" evidence="1">
    <location>
        <begin position="716"/>
        <end position="726"/>
    </location>
</feature>
<comment type="caution">
    <text evidence="3">The sequence shown here is derived from an EMBL/GenBank/DDBJ whole genome shotgun (WGS) entry which is preliminary data.</text>
</comment>
<feature type="domain" description="CN hydrolase" evidence="2">
    <location>
        <begin position="1"/>
        <end position="252"/>
    </location>
</feature>
<gene>
    <name evidence="3" type="ORF">HMPREF9248_0480</name>
</gene>
<organism evidence="3 4">
    <name type="scientific">Fannyhessea vaginae PB189-T1-4</name>
    <dbReference type="NCBI Taxonomy" id="866774"/>
    <lineage>
        <taxon>Bacteria</taxon>
        <taxon>Bacillati</taxon>
        <taxon>Actinomycetota</taxon>
        <taxon>Coriobacteriia</taxon>
        <taxon>Coriobacteriales</taxon>
        <taxon>Atopobiaceae</taxon>
        <taxon>Fannyhessea</taxon>
    </lineage>
</organism>
<reference evidence="3 4" key="1">
    <citation type="submission" date="2010-08" db="EMBL/GenBank/DDBJ databases">
        <authorList>
            <person name="Durkin A.S."/>
            <person name="Madupu R."/>
            <person name="Torralba M."/>
            <person name="Gillis M."/>
            <person name="Methe B."/>
            <person name="Sutton G."/>
            <person name="Nelson K.E."/>
        </authorList>
    </citation>
    <scope>NUCLEOTIDE SEQUENCE [LARGE SCALE GENOMIC DNA]</scope>
    <source>
        <strain evidence="3 4">PB189-T1-4</strain>
    </source>
</reference>
<dbReference type="Proteomes" id="UP000004431">
    <property type="component" value="Unassembled WGS sequence"/>
</dbReference>
<keyword evidence="4" id="KW-1185">Reference proteome</keyword>
<evidence type="ECO:0000259" key="2">
    <source>
        <dbReference type="PROSITE" id="PS50263"/>
    </source>
</evidence>
<feature type="compositionally biased region" description="Low complexity" evidence="1">
    <location>
        <begin position="662"/>
        <end position="671"/>
    </location>
</feature>
<dbReference type="PROSITE" id="PS50263">
    <property type="entry name" value="CN_HYDROLASE"/>
    <property type="match status" value="1"/>
</dbReference>
<feature type="region of interest" description="Disordered" evidence="1">
    <location>
        <begin position="740"/>
        <end position="781"/>
    </location>
</feature>
<dbReference type="EMBL" id="AEDQ01000029">
    <property type="protein sequence ID" value="EFL43832.1"/>
    <property type="molecule type" value="Genomic_DNA"/>
</dbReference>
<dbReference type="RefSeq" id="WP_006304491.1">
    <property type="nucleotide sequence ID" value="NZ_AEDQ01000029.1"/>
</dbReference>
<feature type="compositionally biased region" description="Low complexity" evidence="1">
    <location>
        <begin position="704"/>
        <end position="715"/>
    </location>
</feature>
<protein>
    <recommendedName>
        <fullName evidence="2">CN hydrolase domain-containing protein</fullName>
    </recommendedName>
</protein>
<feature type="compositionally biased region" description="Acidic residues" evidence="1">
    <location>
        <begin position="745"/>
        <end position="767"/>
    </location>
</feature>
<dbReference type="InterPro" id="IPR003010">
    <property type="entry name" value="C-N_Hydrolase"/>
</dbReference>
<dbReference type="SUPFAM" id="SSF56317">
    <property type="entry name" value="Carbon-nitrogen hydrolase"/>
    <property type="match status" value="1"/>
</dbReference>
<evidence type="ECO:0000313" key="4">
    <source>
        <dbReference type="Proteomes" id="UP000004431"/>
    </source>
</evidence>
<dbReference type="InterPro" id="IPR036526">
    <property type="entry name" value="C-N_Hydrolase_sf"/>
</dbReference>
<feature type="compositionally biased region" description="Acidic residues" evidence="1">
    <location>
        <begin position="688"/>
        <end position="703"/>
    </location>
</feature>
<evidence type="ECO:0000313" key="3">
    <source>
        <dbReference type="EMBL" id="EFL43832.1"/>
    </source>
</evidence>
<sequence>MRIAIPQCTMWAHSQKEALYRIISEDARAYRAHADIVVWPLAASWALEPGAPAALTSHDQDGAPAATPTTHTSHSTLEILHILARSLHCPTSISMKLVDSPSARYMSFFIYNKHVYAGNAFVYGGRTWRVVYSREDLEHIQKPVVHDATQKQRASAALCDIVILRDAHPILLEQVCNDTSDMLHMLPYAVESMVASNPHISSSISTLVYAQAPGFDTDHCFMGGSFVALPQAQVVARASAQDDELLLADIDVPAIVPAPASDINPGVLLPTTNNDLELSLVAEAYKTAAREHAQTLDEQNLRAPVVVNHCADVPRSLRAVYALVWKCLTCAVVDYMKRSACADAACYVDGTLATNLLCVLLCDALGSEHVHVYLPPSPMCTGKPGISRLMKQTGVHVHTSDITLPEYLANAPKAQLALTKLPMVHADVAQWSANNGYALFSSLTKLSCLTRRINDLVSAALCLPFGDLYLCDILRLAAARNDISPVLPSCVYSRIERAQLADEYQQIQLAGPKVLDNALDWALFMMHPRYRRAMLHKQPRINRNPLPERSVMCEYIANAAGTRRAQFPVVQLSVVPLRDVLTCTRKPYAHRSVMEHYVDSSCADIDTQLADGLCADGTDATSTHAAANDSIAELAQAFGIKNVDEFAQLLHMANRDDDNDTTSDTTRDANNPNTRGGNDLDSDVPRDCDDDDYDDDELTDEQYDAYYNDSYYADGTDPDDDEEDENEARAQAMRHFSDFLFSSDDKDDSDDADEQTSDRDSDSDDDDGHITGVMYINGASNPEDIAKQLHDVFSRIKKSTQDHNGDVHHIEASAELTDMDGEPIDVTKLPPAIRKKIEAIEHALTEMGAEISHPHAHKDEDDELDEFDADGELDEADADDEPQVPDVQDTIQRALNAAGAGSIDEFLQNLDEDDLDAQLYRPAGGVDADGVVHAPTPDEMIVHLMSTIEVAAHDNPDSGFYIMDALLNSIESKEQVTAADKRHAKEHLVFLLGYIVDCMHTRAYLEKLDQRDAKAKARADAQNDKAHGTHMSTSKGFNDAALDAVIASTQGVVNAEHHNASNNPFSVN</sequence>
<feature type="region of interest" description="Disordered" evidence="1">
    <location>
        <begin position="654"/>
        <end position="728"/>
    </location>
</feature>
<accession>A0ABP2IXN8</accession>
<dbReference type="Gene3D" id="3.60.110.10">
    <property type="entry name" value="Carbon-nitrogen hydrolase"/>
    <property type="match status" value="1"/>
</dbReference>
<proteinExistence type="predicted"/>